<keyword evidence="1" id="KW-0472">Membrane</keyword>
<keyword evidence="3" id="KW-1185">Reference proteome</keyword>
<keyword evidence="1" id="KW-0812">Transmembrane</keyword>
<protein>
    <submittedName>
        <fullName evidence="2">Uncharacterized protein</fullName>
    </submittedName>
</protein>
<gene>
    <name evidence="2" type="ORF">A1OE_1079</name>
</gene>
<reference evidence="2 3" key="1">
    <citation type="journal article" date="2012" name="Proc. Natl. Acad. Sci. U.S.A.">
        <title>Genome streamlining and chemical defense in a coral reef symbiosis.</title>
        <authorList>
            <person name="Kwan J.C."/>
            <person name="Donia M.S."/>
            <person name="Han A.W."/>
            <person name="Hirose E."/>
            <person name="Haygood M.G."/>
            <person name="Schmidt E.W."/>
        </authorList>
    </citation>
    <scope>NUCLEOTIDE SEQUENCE [LARGE SCALE GENOMIC DNA]</scope>
    <source>
        <strain evidence="2 3">L2</strain>
    </source>
</reference>
<organism evidence="2 3">
    <name type="scientific">Candidatus Endolissoclinum faulkneri L2</name>
    <dbReference type="NCBI Taxonomy" id="1193729"/>
    <lineage>
        <taxon>Bacteria</taxon>
        <taxon>Pseudomonadati</taxon>
        <taxon>Pseudomonadota</taxon>
        <taxon>Alphaproteobacteria</taxon>
        <taxon>Rhodospirillales</taxon>
        <taxon>Rhodospirillaceae</taxon>
        <taxon>Candidatus Endolissoclinum</taxon>
    </lineage>
</organism>
<accession>K7YNZ2</accession>
<evidence type="ECO:0000313" key="3">
    <source>
        <dbReference type="Proteomes" id="UP000010077"/>
    </source>
</evidence>
<dbReference type="Proteomes" id="UP000010077">
    <property type="component" value="Chromosome"/>
</dbReference>
<name>K7YNZ2_9PROT</name>
<dbReference type="KEGG" id="thal:A1OE_1079"/>
<dbReference type="AlphaFoldDB" id="K7YNZ2"/>
<dbReference type="EMBL" id="CP003539">
    <property type="protein sequence ID" value="AFX99257.1"/>
    <property type="molecule type" value="Genomic_DNA"/>
</dbReference>
<dbReference type="HOGENOM" id="CLU_3267269_0_0_5"/>
<feature type="transmembrane region" description="Helical" evidence="1">
    <location>
        <begin position="6"/>
        <end position="23"/>
    </location>
</feature>
<sequence>MQNFDHFLIFTFTIVVSSAISIIKNKLTKFMLINCHYKLIY</sequence>
<keyword evidence="1" id="KW-1133">Transmembrane helix</keyword>
<evidence type="ECO:0000313" key="2">
    <source>
        <dbReference type="EMBL" id="AFX99257.1"/>
    </source>
</evidence>
<proteinExistence type="predicted"/>
<evidence type="ECO:0000256" key="1">
    <source>
        <dbReference type="SAM" id="Phobius"/>
    </source>
</evidence>